<keyword evidence="19" id="KW-1185">Reference proteome</keyword>
<evidence type="ECO:0000259" key="16">
    <source>
        <dbReference type="PROSITE" id="PS50109"/>
    </source>
</evidence>
<evidence type="ECO:0000256" key="9">
    <source>
        <dbReference type="ARBA" id="ARBA00022741"/>
    </source>
</evidence>
<dbReference type="Gene3D" id="3.30.450.300">
    <property type="entry name" value="Sensor histidine kinase RisS, periplasmic domain"/>
    <property type="match status" value="1"/>
</dbReference>
<keyword evidence="11 18" id="KW-0067">ATP-binding</keyword>
<evidence type="ECO:0000256" key="7">
    <source>
        <dbReference type="ARBA" id="ARBA00022679"/>
    </source>
</evidence>
<evidence type="ECO:0000259" key="17">
    <source>
        <dbReference type="PROSITE" id="PS50885"/>
    </source>
</evidence>
<dbReference type="SUPFAM" id="SSF158472">
    <property type="entry name" value="HAMP domain-like"/>
    <property type="match status" value="1"/>
</dbReference>
<evidence type="ECO:0000256" key="1">
    <source>
        <dbReference type="ARBA" id="ARBA00000085"/>
    </source>
</evidence>
<evidence type="ECO:0000256" key="3">
    <source>
        <dbReference type="ARBA" id="ARBA00012438"/>
    </source>
</evidence>
<dbReference type="SUPFAM" id="SSF55874">
    <property type="entry name" value="ATPase domain of HSP90 chaperone/DNA topoisomerase II/histidine kinase"/>
    <property type="match status" value="1"/>
</dbReference>
<dbReference type="CDD" id="cd06225">
    <property type="entry name" value="HAMP"/>
    <property type="match status" value="1"/>
</dbReference>
<comment type="subcellular location">
    <subcellularLocation>
        <location evidence="2">Cell inner membrane</location>
        <topology evidence="2">Multi-pass membrane protein</topology>
    </subcellularLocation>
</comment>
<keyword evidence="5" id="KW-0997">Cell inner membrane</keyword>
<keyword evidence="13" id="KW-0902">Two-component regulatory system</keyword>
<feature type="transmembrane region" description="Helical" evidence="15">
    <location>
        <begin position="15"/>
        <end position="36"/>
    </location>
</feature>
<evidence type="ECO:0000256" key="13">
    <source>
        <dbReference type="ARBA" id="ARBA00023012"/>
    </source>
</evidence>
<dbReference type="EC" id="2.7.13.3" evidence="3"/>
<evidence type="ECO:0000256" key="11">
    <source>
        <dbReference type="ARBA" id="ARBA00022840"/>
    </source>
</evidence>
<dbReference type="InterPro" id="IPR036097">
    <property type="entry name" value="HisK_dim/P_sf"/>
</dbReference>
<dbReference type="PROSITE" id="PS50109">
    <property type="entry name" value="HIS_KIN"/>
    <property type="match status" value="1"/>
</dbReference>
<sequence length="451" mass="51262">MQYTYQVLPWYRSGLFWRTFFLLSLLMTASMTVWFASFKVVERKPRAQQVSAQIVSIVTLTRAALTHAAADKRRQLLVDLASNEGIQIYLLEDDDRIIEPDTNAFFQELSVRVRQKLGVETRFAREVNDESGFWVSFVIDADHYWLRLDSDRIQDETGLQILGWASITLILTLIGAIFISKFVNNPLSQLSAAARELANGRTPQALPEEGPREIRETNLSFNQMVTDLARIEQDRALILAGISHDLRTPITRMQLEVEMASLDDAARTGMQSDLAQMDSIINQFLDYAKPFEDHTVVAFDISEICKQAIVQYARNEDTEISFDLESELLMNGLEIEIRRCIVNLFENARRYGRSLNDDKLRLHITGKKVFLDEQSRIILSIRDFGPGVPASELMRMLQPFTRLDIARGQANGSGLGLAIVDRIVKRHSGKINIENHRDGGLDITLSFPPAR</sequence>
<dbReference type="InterPro" id="IPR004358">
    <property type="entry name" value="Sig_transdc_His_kin-like_C"/>
</dbReference>
<dbReference type="SMART" id="SM00304">
    <property type="entry name" value="HAMP"/>
    <property type="match status" value="1"/>
</dbReference>
<dbReference type="Proteomes" id="UP001181355">
    <property type="component" value="Chromosome"/>
</dbReference>
<organism evidence="18 19">
    <name type="scientific">Undibacterium cyanobacteriorum</name>
    <dbReference type="NCBI Taxonomy" id="3073561"/>
    <lineage>
        <taxon>Bacteria</taxon>
        <taxon>Pseudomonadati</taxon>
        <taxon>Pseudomonadota</taxon>
        <taxon>Betaproteobacteria</taxon>
        <taxon>Burkholderiales</taxon>
        <taxon>Oxalobacteraceae</taxon>
        <taxon>Undibacterium</taxon>
    </lineage>
</organism>
<dbReference type="GO" id="GO:0005524">
    <property type="term" value="F:ATP binding"/>
    <property type="evidence" value="ECO:0007669"/>
    <property type="project" value="UniProtKB-KW"/>
</dbReference>
<accession>A0ABY9RFL8</accession>
<keyword evidence="6" id="KW-0597">Phosphoprotein</keyword>
<dbReference type="Pfam" id="PF00512">
    <property type="entry name" value="HisKA"/>
    <property type="match status" value="1"/>
</dbReference>
<dbReference type="EMBL" id="CP133720">
    <property type="protein sequence ID" value="WMW78941.1"/>
    <property type="molecule type" value="Genomic_DNA"/>
</dbReference>
<dbReference type="PROSITE" id="PS50885">
    <property type="entry name" value="HAMP"/>
    <property type="match status" value="1"/>
</dbReference>
<evidence type="ECO:0000256" key="14">
    <source>
        <dbReference type="ARBA" id="ARBA00023136"/>
    </source>
</evidence>
<dbReference type="Gene3D" id="3.30.565.10">
    <property type="entry name" value="Histidine kinase-like ATPase, C-terminal domain"/>
    <property type="match status" value="1"/>
</dbReference>
<dbReference type="InterPro" id="IPR036890">
    <property type="entry name" value="HATPase_C_sf"/>
</dbReference>
<evidence type="ECO:0000313" key="18">
    <source>
        <dbReference type="EMBL" id="WMW78941.1"/>
    </source>
</evidence>
<dbReference type="CDD" id="cd00082">
    <property type="entry name" value="HisKA"/>
    <property type="match status" value="1"/>
</dbReference>
<proteinExistence type="predicted"/>
<evidence type="ECO:0000256" key="4">
    <source>
        <dbReference type="ARBA" id="ARBA00022475"/>
    </source>
</evidence>
<dbReference type="InterPro" id="IPR038421">
    <property type="entry name" value="RisS_PPD_sf"/>
</dbReference>
<dbReference type="InterPro" id="IPR003594">
    <property type="entry name" value="HATPase_dom"/>
</dbReference>
<dbReference type="InterPro" id="IPR003661">
    <property type="entry name" value="HisK_dim/P_dom"/>
</dbReference>
<dbReference type="Pfam" id="PF00672">
    <property type="entry name" value="HAMP"/>
    <property type="match status" value="1"/>
</dbReference>
<dbReference type="SMART" id="SM00387">
    <property type="entry name" value="HATPase_c"/>
    <property type="match status" value="1"/>
</dbReference>
<keyword evidence="12 15" id="KW-1133">Transmembrane helix</keyword>
<feature type="domain" description="HAMP" evidence="17">
    <location>
        <begin position="181"/>
        <end position="233"/>
    </location>
</feature>
<dbReference type="InterPro" id="IPR005467">
    <property type="entry name" value="His_kinase_dom"/>
</dbReference>
<gene>
    <name evidence="18" type="ORF">RF679_09715</name>
</gene>
<reference evidence="18" key="1">
    <citation type="submission" date="2023-09" db="EMBL/GenBank/DDBJ databases">
        <title>Undibacterium sp. 20NA77.5 isolated from freshwater.</title>
        <authorList>
            <person name="Le V."/>
            <person name="Ko S.-R."/>
            <person name="Ahn C.-Y."/>
            <person name="Oh H.-M."/>
        </authorList>
    </citation>
    <scope>NUCLEOTIDE SEQUENCE</scope>
    <source>
        <strain evidence="18">20NA77.5</strain>
    </source>
</reference>
<keyword evidence="9" id="KW-0547">Nucleotide-binding</keyword>
<dbReference type="Pfam" id="PF02518">
    <property type="entry name" value="HATPase_c"/>
    <property type="match status" value="1"/>
</dbReference>
<feature type="domain" description="Histidine kinase" evidence="16">
    <location>
        <begin position="241"/>
        <end position="451"/>
    </location>
</feature>
<dbReference type="Gene3D" id="1.10.287.130">
    <property type="match status" value="1"/>
</dbReference>
<evidence type="ECO:0000256" key="10">
    <source>
        <dbReference type="ARBA" id="ARBA00022777"/>
    </source>
</evidence>
<keyword evidence="4" id="KW-1003">Cell membrane</keyword>
<keyword evidence="10" id="KW-0418">Kinase</keyword>
<keyword evidence="14 15" id="KW-0472">Membrane</keyword>
<evidence type="ECO:0000256" key="2">
    <source>
        <dbReference type="ARBA" id="ARBA00004429"/>
    </source>
</evidence>
<comment type="catalytic activity">
    <reaction evidence="1">
        <text>ATP + protein L-histidine = ADP + protein N-phospho-L-histidine.</text>
        <dbReference type="EC" id="2.7.13.3"/>
    </reaction>
</comment>
<name>A0ABY9RFL8_9BURK</name>
<evidence type="ECO:0000256" key="8">
    <source>
        <dbReference type="ARBA" id="ARBA00022692"/>
    </source>
</evidence>
<evidence type="ECO:0000313" key="19">
    <source>
        <dbReference type="Proteomes" id="UP001181355"/>
    </source>
</evidence>
<dbReference type="InterPro" id="IPR032408">
    <property type="entry name" value="RisS_PPD"/>
</dbReference>
<evidence type="ECO:0000256" key="12">
    <source>
        <dbReference type="ARBA" id="ARBA00022989"/>
    </source>
</evidence>
<dbReference type="InterPro" id="IPR050980">
    <property type="entry name" value="2C_sensor_his_kinase"/>
</dbReference>
<keyword evidence="8 15" id="KW-0812">Transmembrane</keyword>
<dbReference type="InterPro" id="IPR003660">
    <property type="entry name" value="HAMP_dom"/>
</dbReference>
<dbReference type="RefSeq" id="WP_309480442.1">
    <property type="nucleotide sequence ID" value="NZ_CP133720.1"/>
</dbReference>
<dbReference type="SMART" id="SM00388">
    <property type="entry name" value="HisKA"/>
    <property type="match status" value="1"/>
</dbReference>
<dbReference type="SUPFAM" id="SSF47384">
    <property type="entry name" value="Homodimeric domain of signal transducing histidine kinase"/>
    <property type="match status" value="1"/>
</dbReference>
<dbReference type="PANTHER" id="PTHR44936">
    <property type="entry name" value="SENSOR PROTEIN CREC"/>
    <property type="match status" value="1"/>
</dbReference>
<feature type="transmembrane region" description="Helical" evidence="15">
    <location>
        <begin position="161"/>
        <end position="179"/>
    </location>
</feature>
<dbReference type="Pfam" id="PF16524">
    <property type="entry name" value="RisS_PPD"/>
    <property type="match status" value="1"/>
</dbReference>
<dbReference type="PANTHER" id="PTHR44936:SF5">
    <property type="entry name" value="SENSOR HISTIDINE KINASE ENVZ"/>
    <property type="match status" value="1"/>
</dbReference>
<evidence type="ECO:0000256" key="6">
    <source>
        <dbReference type="ARBA" id="ARBA00022553"/>
    </source>
</evidence>
<keyword evidence="7" id="KW-0808">Transferase</keyword>
<evidence type="ECO:0000256" key="5">
    <source>
        <dbReference type="ARBA" id="ARBA00022519"/>
    </source>
</evidence>
<protein>
    <recommendedName>
        <fullName evidence="3">histidine kinase</fullName>
        <ecNumber evidence="3">2.7.13.3</ecNumber>
    </recommendedName>
</protein>
<dbReference type="PRINTS" id="PR00344">
    <property type="entry name" value="BCTRLSENSOR"/>
</dbReference>
<evidence type="ECO:0000256" key="15">
    <source>
        <dbReference type="SAM" id="Phobius"/>
    </source>
</evidence>